<dbReference type="GO" id="GO:0008745">
    <property type="term" value="F:N-acetylmuramoyl-L-alanine amidase activity"/>
    <property type="evidence" value="ECO:0007669"/>
    <property type="project" value="UniProtKB-EC"/>
</dbReference>
<evidence type="ECO:0000256" key="5">
    <source>
        <dbReference type="ARBA" id="ARBA00011901"/>
    </source>
</evidence>
<keyword evidence="15" id="KW-1185">Reference proteome</keyword>
<keyword evidence="10" id="KW-0961">Cell wall biogenesis/degradation</keyword>
<evidence type="ECO:0000256" key="10">
    <source>
        <dbReference type="ARBA" id="ARBA00023316"/>
    </source>
</evidence>
<keyword evidence="8 14" id="KW-0378">Hydrolase</keyword>
<evidence type="ECO:0000256" key="6">
    <source>
        <dbReference type="ARBA" id="ARBA00022490"/>
    </source>
</evidence>
<comment type="subcellular location">
    <subcellularLocation>
        <location evidence="3">Cytoplasm</location>
    </subcellularLocation>
</comment>
<dbReference type="SMART" id="SM00644">
    <property type="entry name" value="Ami_2"/>
    <property type="match status" value="1"/>
</dbReference>
<evidence type="ECO:0000313" key="15">
    <source>
        <dbReference type="Proteomes" id="UP001596001"/>
    </source>
</evidence>
<keyword evidence="7" id="KW-0479">Metal-binding</keyword>
<dbReference type="Proteomes" id="UP001596001">
    <property type="component" value="Unassembled WGS sequence"/>
</dbReference>
<comment type="similarity">
    <text evidence="4">Belongs to the N-acetylmuramoyl-L-alanine amidase 2 family.</text>
</comment>
<proteinExistence type="inferred from homology"/>
<dbReference type="Gene3D" id="3.40.80.10">
    <property type="entry name" value="Peptidoglycan recognition protein-like"/>
    <property type="match status" value="1"/>
</dbReference>
<name>A0ABV9Q9F8_9BURK</name>
<evidence type="ECO:0000256" key="2">
    <source>
        <dbReference type="ARBA" id="ARBA00001947"/>
    </source>
</evidence>
<dbReference type="SUPFAM" id="SSF55846">
    <property type="entry name" value="N-acetylmuramoyl-L-alanine amidase-like"/>
    <property type="match status" value="1"/>
</dbReference>
<dbReference type="NCBIfam" id="NF008758">
    <property type="entry name" value="PRK11789.1"/>
    <property type="match status" value="1"/>
</dbReference>
<comment type="caution">
    <text evidence="14">The sequence shown here is derived from an EMBL/GenBank/DDBJ whole genome shotgun (WGS) entry which is preliminary data.</text>
</comment>
<evidence type="ECO:0000259" key="13">
    <source>
        <dbReference type="SMART" id="SM00644"/>
    </source>
</evidence>
<organism evidence="14 15">
    <name type="scientific">Giesbergeria sinuosa</name>
    <dbReference type="NCBI Taxonomy" id="80883"/>
    <lineage>
        <taxon>Bacteria</taxon>
        <taxon>Pseudomonadati</taxon>
        <taxon>Pseudomonadota</taxon>
        <taxon>Betaproteobacteria</taxon>
        <taxon>Burkholderiales</taxon>
        <taxon>Comamonadaceae</taxon>
        <taxon>Giesbergeria</taxon>
    </lineage>
</organism>
<evidence type="ECO:0000256" key="12">
    <source>
        <dbReference type="ARBA" id="ARBA00042615"/>
    </source>
</evidence>
<comment type="catalytic activity">
    <reaction evidence="1">
        <text>Hydrolyzes the link between N-acetylmuramoyl residues and L-amino acid residues in certain cell-wall glycopeptides.</text>
        <dbReference type="EC" id="3.5.1.28"/>
    </reaction>
</comment>
<evidence type="ECO:0000256" key="3">
    <source>
        <dbReference type="ARBA" id="ARBA00004496"/>
    </source>
</evidence>
<dbReference type="InterPro" id="IPR002502">
    <property type="entry name" value="Amidase_domain"/>
</dbReference>
<dbReference type="EMBL" id="JBHSHJ010000001">
    <property type="protein sequence ID" value="MFC4787499.1"/>
    <property type="molecule type" value="Genomic_DNA"/>
</dbReference>
<dbReference type="PANTHER" id="PTHR30417:SF4">
    <property type="entry name" value="1,6-ANHYDRO-N-ACETYLMURAMYL-L-ALANINE AMIDASE AMPD"/>
    <property type="match status" value="1"/>
</dbReference>
<keyword evidence="6" id="KW-0963">Cytoplasm</keyword>
<reference evidence="15" key="1">
    <citation type="journal article" date="2019" name="Int. J. Syst. Evol. Microbiol.">
        <title>The Global Catalogue of Microorganisms (GCM) 10K type strain sequencing project: providing services to taxonomists for standard genome sequencing and annotation.</title>
        <authorList>
            <consortium name="The Broad Institute Genomics Platform"/>
            <consortium name="The Broad Institute Genome Sequencing Center for Infectious Disease"/>
            <person name="Wu L."/>
            <person name="Ma J."/>
        </authorList>
    </citation>
    <scope>NUCLEOTIDE SEQUENCE [LARGE SCALE GENOMIC DNA]</scope>
    <source>
        <strain evidence="15">CCUG 49452</strain>
    </source>
</reference>
<accession>A0ABV9Q9F8</accession>
<dbReference type="Pfam" id="PF01510">
    <property type="entry name" value="Amidase_2"/>
    <property type="match status" value="1"/>
</dbReference>
<feature type="domain" description="N-acetylmuramoyl-L-alanine amidase" evidence="13">
    <location>
        <begin position="33"/>
        <end position="182"/>
    </location>
</feature>
<evidence type="ECO:0000256" key="11">
    <source>
        <dbReference type="ARBA" id="ARBA00039257"/>
    </source>
</evidence>
<evidence type="ECO:0000256" key="4">
    <source>
        <dbReference type="ARBA" id="ARBA00007553"/>
    </source>
</evidence>
<dbReference type="InterPro" id="IPR036505">
    <property type="entry name" value="Amidase/PGRP_sf"/>
</dbReference>
<sequence>MPNHPMPSPVPTVPSLDGVWQGGWHRGAVHRASPNFGPRPAGAVVDLIVVHSISLPPGQYGGGAVAALFTNQLDWDAHPYYQSIRGLEVSAHFFIRRDGALWQFVDVGARAWHAGVSCYRGRSQCNDDSVGIELEGLEGDSFTPAQYATLVQLCADLAQHYPTIAHIAGHEHIAPGRKRDPGPGFDWVQLQRQLAWGSACFPQSAQG</sequence>
<comment type="cofactor">
    <cofactor evidence="2">
        <name>Zn(2+)</name>
        <dbReference type="ChEBI" id="CHEBI:29105"/>
    </cofactor>
</comment>
<evidence type="ECO:0000256" key="8">
    <source>
        <dbReference type="ARBA" id="ARBA00022801"/>
    </source>
</evidence>
<keyword evidence="9" id="KW-0862">Zinc</keyword>
<evidence type="ECO:0000256" key="1">
    <source>
        <dbReference type="ARBA" id="ARBA00001561"/>
    </source>
</evidence>
<protein>
    <recommendedName>
        <fullName evidence="11">1,6-anhydro-N-acetylmuramyl-L-alanine amidase AmpD</fullName>
        <ecNumber evidence="5">3.5.1.28</ecNumber>
    </recommendedName>
    <alternativeName>
        <fullName evidence="12">N-acetylmuramoyl-L-alanine amidase</fullName>
    </alternativeName>
</protein>
<dbReference type="CDD" id="cd06583">
    <property type="entry name" value="PGRP"/>
    <property type="match status" value="1"/>
</dbReference>
<dbReference type="EC" id="3.5.1.28" evidence="5"/>
<dbReference type="PANTHER" id="PTHR30417">
    <property type="entry name" value="N-ACETYLMURAMOYL-L-ALANINE AMIDASE AMID"/>
    <property type="match status" value="1"/>
</dbReference>
<gene>
    <name evidence="14" type="primary">ampD</name>
    <name evidence="14" type="ORF">ACFO6X_00605</name>
</gene>
<evidence type="ECO:0000313" key="14">
    <source>
        <dbReference type="EMBL" id="MFC4787499.1"/>
    </source>
</evidence>
<dbReference type="InterPro" id="IPR051206">
    <property type="entry name" value="NAMLAA_amidase_2"/>
</dbReference>
<evidence type="ECO:0000256" key="9">
    <source>
        <dbReference type="ARBA" id="ARBA00022833"/>
    </source>
</evidence>
<evidence type="ECO:0000256" key="7">
    <source>
        <dbReference type="ARBA" id="ARBA00022723"/>
    </source>
</evidence>